<dbReference type="Gene3D" id="3.40.50.2300">
    <property type="match status" value="2"/>
</dbReference>
<evidence type="ECO:0000313" key="2">
    <source>
        <dbReference type="Proteomes" id="UP001053296"/>
    </source>
</evidence>
<proteinExistence type="predicted"/>
<evidence type="ECO:0000313" key="1">
    <source>
        <dbReference type="EMBL" id="BCS89161.1"/>
    </source>
</evidence>
<organism evidence="1 2">
    <name type="scientific">Pseudodesulfovibrio sediminis</name>
    <dbReference type="NCBI Taxonomy" id="2810563"/>
    <lineage>
        <taxon>Bacteria</taxon>
        <taxon>Pseudomonadati</taxon>
        <taxon>Thermodesulfobacteriota</taxon>
        <taxon>Desulfovibrionia</taxon>
        <taxon>Desulfovibrionales</taxon>
        <taxon>Desulfovibrionaceae</taxon>
    </lineage>
</organism>
<dbReference type="PANTHER" id="PTHR35271">
    <property type="entry name" value="ABC TRANSPORTER, SUBSTRATE-BINDING LIPOPROTEIN-RELATED"/>
    <property type="match status" value="1"/>
</dbReference>
<dbReference type="Proteomes" id="UP001053296">
    <property type="component" value="Chromosome"/>
</dbReference>
<name>A0ABM7P8D4_9BACT</name>
<sequence length="336" mass="37880">MSFRHISVLAALLFLLAWSWEGEAHARRPLVMIINSYSLNYSWVRSHNEGLTYVLGADVDLSIHYLDTKRLAPEEYQGNVDRAWAAVQEDRPDVVVLTDDNAIRLLGRRVMDAGIPVVFLGVSENPRVYLDDMKLATGVLERPLFKRSILYFKDILGPTLQRALILFDTSNTSQTIMNSIFKGKRSHMLANTAVEVLLLETFEEWQQAILTVENTGNNIVFAGLYHNLKDANGQHVPSETVIRWTSAHSPVPVFGFWDFSVGKGKAVGGLVNSGRTQGEDAARLVQQILTGTEPKELYPITAENGIFLFSFHELDRWGLVLPYDFHPMTDPVYFVE</sequence>
<dbReference type="RefSeq" id="WP_229591149.1">
    <property type="nucleotide sequence ID" value="NZ_AP024485.1"/>
</dbReference>
<accession>A0ABM7P8D4</accession>
<dbReference type="PANTHER" id="PTHR35271:SF1">
    <property type="entry name" value="ABC TRANSPORTER, SUBSTRATE-BINDING LIPOPROTEIN"/>
    <property type="match status" value="1"/>
</dbReference>
<dbReference type="InterPro" id="IPR007487">
    <property type="entry name" value="ABC_transpt-TYRBP-like"/>
</dbReference>
<keyword evidence="2" id="KW-1185">Reference proteome</keyword>
<dbReference type="EMBL" id="AP024485">
    <property type="protein sequence ID" value="BCS89161.1"/>
    <property type="molecule type" value="Genomic_DNA"/>
</dbReference>
<evidence type="ECO:0008006" key="3">
    <source>
        <dbReference type="Google" id="ProtNLM"/>
    </source>
</evidence>
<protein>
    <recommendedName>
        <fullName evidence="3">Sugar ABC transporter substrate-binding protein</fullName>
    </recommendedName>
</protein>
<reference evidence="1" key="1">
    <citation type="journal article" date="2022" name="Arch. Microbiol.">
        <title>Pseudodesulfovibrio sediminis sp. nov., a mesophilic and neutrophilic sulfate-reducing bacterium isolated from sediment of a brackish lake.</title>
        <authorList>
            <person name="Takahashi A."/>
            <person name="Kojima H."/>
            <person name="Watanabe M."/>
            <person name="Fukui M."/>
        </authorList>
    </citation>
    <scope>NUCLEOTIDE SEQUENCE</scope>
    <source>
        <strain evidence="1">SF6</strain>
    </source>
</reference>
<gene>
    <name evidence="1" type="ORF">PSDVSF_24030</name>
</gene>